<proteinExistence type="inferred from homology"/>
<dbReference type="AlphaFoldDB" id="A0A7S1QVL4"/>
<dbReference type="EMBL" id="HBGF01047991">
    <property type="protein sequence ID" value="CAD9149600.1"/>
    <property type="molecule type" value="Transcribed_RNA"/>
</dbReference>
<dbReference type="InterPro" id="IPR006917">
    <property type="entry name" value="SOUL_heme-bd"/>
</dbReference>
<organism evidence="3">
    <name type="scientific">Neobodo designis</name>
    <name type="common">Flagellated protozoan</name>
    <name type="synonym">Bodo designis</name>
    <dbReference type="NCBI Taxonomy" id="312471"/>
    <lineage>
        <taxon>Eukaryota</taxon>
        <taxon>Discoba</taxon>
        <taxon>Euglenozoa</taxon>
        <taxon>Kinetoplastea</taxon>
        <taxon>Metakinetoplastina</taxon>
        <taxon>Neobodonida</taxon>
        <taxon>Neobodo</taxon>
    </lineage>
</organism>
<name>A0A7S1QVL4_NEODS</name>
<reference evidence="3" key="1">
    <citation type="submission" date="2021-01" db="EMBL/GenBank/DDBJ databases">
        <authorList>
            <person name="Corre E."/>
            <person name="Pelletier E."/>
            <person name="Niang G."/>
            <person name="Scheremetjew M."/>
            <person name="Finn R."/>
            <person name="Kale V."/>
            <person name="Holt S."/>
            <person name="Cochrane G."/>
            <person name="Meng A."/>
            <person name="Brown T."/>
            <person name="Cohen L."/>
        </authorList>
    </citation>
    <scope>NUCLEOTIDE SEQUENCE</scope>
    <source>
        <strain evidence="3">CCAP 1951/1</strain>
    </source>
</reference>
<dbReference type="PANTHER" id="PTHR11220">
    <property type="entry name" value="HEME-BINDING PROTEIN-RELATED"/>
    <property type="match status" value="1"/>
</dbReference>
<dbReference type="Pfam" id="PF04832">
    <property type="entry name" value="SOUL"/>
    <property type="match status" value="1"/>
</dbReference>
<dbReference type="Gene3D" id="3.20.80.10">
    <property type="entry name" value="Regulatory factor, effector binding domain"/>
    <property type="match status" value="1"/>
</dbReference>
<feature type="signal peptide" evidence="2">
    <location>
        <begin position="1"/>
        <end position="25"/>
    </location>
</feature>
<evidence type="ECO:0000256" key="2">
    <source>
        <dbReference type="SAM" id="SignalP"/>
    </source>
</evidence>
<feature type="chain" id="PRO_5030565673" evidence="2">
    <location>
        <begin position="26"/>
        <end position="233"/>
    </location>
</feature>
<dbReference type="FunFam" id="3.20.80.10:FF:000002">
    <property type="entry name" value="Heme-binding protein 2"/>
    <property type="match status" value="1"/>
</dbReference>
<gene>
    <name evidence="3" type="ORF">NDES1114_LOCUS32097</name>
</gene>
<dbReference type="PANTHER" id="PTHR11220:SF1">
    <property type="entry name" value="HEME-BINDING PROTEIN 2"/>
    <property type="match status" value="1"/>
</dbReference>
<dbReference type="SUPFAM" id="SSF55136">
    <property type="entry name" value="Probable bacterial effector-binding domain"/>
    <property type="match status" value="1"/>
</dbReference>
<sequence length="233" mass="25677">MRALSLLSATVAVVTLSLAASLAHAWQPWPPGKKPAFCNSQDCPVFDTLLDCSASRGFTVRRYPAGQQWVSIDFEGPGIDTYDSVGDRAFHHLFDYITGANAANASIKMTDPVPIDIFAGATPTCNTTFRVSFYISDAFQGKAPQPTGKGVYLRTNDEFVVVQRSFSGFASSWNWIVFPELEKLASALNGTNIEVKNRLETAAQYDGPFQLFNRHNEVWLYVDNTTAPSTWTC</sequence>
<comment type="similarity">
    <text evidence="1">Belongs to the HEBP family.</text>
</comment>
<evidence type="ECO:0000256" key="1">
    <source>
        <dbReference type="ARBA" id="ARBA00009817"/>
    </source>
</evidence>
<protein>
    <submittedName>
        <fullName evidence="3">Uncharacterized protein</fullName>
    </submittedName>
</protein>
<dbReference type="InterPro" id="IPR011256">
    <property type="entry name" value="Reg_factor_effector_dom_sf"/>
</dbReference>
<accession>A0A7S1QVL4</accession>
<keyword evidence="2" id="KW-0732">Signal</keyword>
<evidence type="ECO:0000313" key="3">
    <source>
        <dbReference type="EMBL" id="CAD9149600.1"/>
    </source>
</evidence>